<reference evidence="2" key="1">
    <citation type="journal article" date="2021" name="ISME J.">
        <title>Genomic evolution of the class Acidithiobacillia: deep-branching Proteobacteria living in extreme acidic conditions.</title>
        <authorList>
            <person name="Moya-Beltran A."/>
            <person name="Beard S."/>
            <person name="Rojas-Villalobos C."/>
            <person name="Issotta F."/>
            <person name="Gallardo Y."/>
            <person name="Ulloa R."/>
            <person name="Giaveno A."/>
            <person name="Degli Esposti M."/>
            <person name="Johnson D.B."/>
            <person name="Quatrini R."/>
        </authorList>
    </citation>
    <scope>NUCLEOTIDE SEQUENCE</scope>
    <source>
        <strain evidence="2">VAN18-1</strain>
    </source>
</reference>
<gene>
    <name evidence="2" type="ORF">HFQ13_07660</name>
</gene>
<evidence type="ECO:0000313" key="2">
    <source>
        <dbReference type="EMBL" id="MBU2788079.1"/>
    </source>
</evidence>
<dbReference type="Proteomes" id="UP001197378">
    <property type="component" value="Unassembled WGS sequence"/>
</dbReference>
<feature type="chain" id="PRO_5042008490" evidence="1">
    <location>
        <begin position="29"/>
        <end position="131"/>
    </location>
</feature>
<keyword evidence="1" id="KW-0732">Signal</keyword>
<evidence type="ECO:0000256" key="1">
    <source>
        <dbReference type="SAM" id="SignalP"/>
    </source>
</evidence>
<accession>A0AAE2YQ37</accession>
<feature type="signal peptide" evidence="1">
    <location>
        <begin position="1"/>
        <end position="28"/>
    </location>
</feature>
<protein>
    <submittedName>
        <fullName evidence="2">Uncharacterized protein</fullName>
    </submittedName>
</protein>
<proteinExistence type="predicted"/>
<keyword evidence="3" id="KW-1185">Reference proteome</keyword>
<organism evidence="2 3">
    <name type="scientific">Igneacidithiobacillus copahuensis</name>
    <dbReference type="NCBI Taxonomy" id="2724909"/>
    <lineage>
        <taxon>Bacteria</taxon>
        <taxon>Pseudomonadati</taxon>
        <taxon>Pseudomonadota</taxon>
        <taxon>Acidithiobacillia</taxon>
        <taxon>Acidithiobacillales</taxon>
        <taxon>Acidithiobacillaceae</taxon>
        <taxon>Igneacidithiobacillus</taxon>
    </lineage>
</organism>
<sequence>MRYKLSIMGCMSAGILLFTEGAFLPALASTIETNFGAITLVPGYATSTLLLNGKPIVTIDGPASMVRSYAFGGHEYVLIENSGNGEGCPLQYNIVDFNKSGHESTKQFGSCARVSSITADGPIWKICMPGL</sequence>
<evidence type="ECO:0000313" key="3">
    <source>
        <dbReference type="Proteomes" id="UP001197378"/>
    </source>
</evidence>
<dbReference type="RefSeq" id="WP_215885532.1">
    <property type="nucleotide sequence ID" value="NZ_JAAXYO010000104.1"/>
</dbReference>
<dbReference type="AlphaFoldDB" id="A0AAE2YQ37"/>
<name>A0AAE2YQ37_9PROT</name>
<dbReference type="EMBL" id="JAAXYO010000104">
    <property type="protein sequence ID" value="MBU2788079.1"/>
    <property type="molecule type" value="Genomic_DNA"/>
</dbReference>
<comment type="caution">
    <text evidence="2">The sequence shown here is derived from an EMBL/GenBank/DDBJ whole genome shotgun (WGS) entry which is preliminary data.</text>
</comment>